<dbReference type="InterPro" id="IPR011004">
    <property type="entry name" value="Trimer_LpxA-like_sf"/>
</dbReference>
<dbReference type="PANTHER" id="PTHR13061:SF29">
    <property type="entry name" value="GAMMA CARBONIC ANHYDRASE-LIKE 1, MITOCHONDRIAL-RELATED"/>
    <property type="match status" value="1"/>
</dbReference>
<dbReference type="RefSeq" id="WP_121049433.1">
    <property type="nucleotide sequence ID" value="NZ_AP018711.1"/>
</dbReference>
<evidence type="ECO:0000313" key="3">
    <source>
        <dbReference type="Proteomes" id="UP000275727"/>
    </source>
</evidence>
<gene>
    <name evidence="2" type="ORF">DFR51_1803</name>
    <name evidence="1" type="ORF">SmB9_28970</name>
</gene>
<evidence type="ECO:0000313" key="4">
    <source>
        <dbReference type="Proteomes" id="UP000276029"/>
    </source>
</evidence>
<protein>
    <submittedName>
        <fullName evidence="2">Carbonic anhydrase/acetyltransferase-like protein (Isoleucine patch superfamily)</fullName>
    </submittedName>
    <submittedName>
        <fullName evidence="1">Gamma carbonic anhydrase family protein</fullName>
    </submittedName>
</protein>
<dbReference type="SUPFAM" id="SSF51161">
    <property type="entry name" value="Trimeric LpxA-like enzymes"/>
    <property type="match status" value="1"/>
</dbReference>
<dbReference type="Pfam" id="PF00132">
    <property type="entry name" value="Hexapep"/>
    <property type="match status" value="1"/>
</dbReference>
<keyword evidence="4" id="KW-1185">Reference proteome</keyword>
<dbReference type="AlphaFoldDB" id="A0AAD1D7Z7"/>
<sequence>MPVYSFEGIVPEIAEDVFIAPGAQVIGNVKIGAGSSVWYNCVVRGDVGSITIGEGTNVQDGTVIHISGGTFDTTIGNHCLIGHTAIVHGCTLHDHAFVGLGAIVMDGCVIESDAMLAAGAMLTPGKRIPSGQMWAGRPAKYVRDLSPEEIAGNREGPKHYARLAKAHTNLPVVKP</sequence>
<reference evidence="1 3" key="1">
    <citation type="submission" date="2018-06" db="EMBL/GenBank/DDBJ databases">
        <title>Complete Genome Sequence of the Microcystin-Degrading Bacterium Sphingosinicella microcystinivorans Strain B-9.</title>
        <authorList>
            <person name="Jin H."/>
            <person name="Nishizawa T."/>
            <person name="Guo Y."/>
            <person name="Nishizawa A."/>
            <person name="Park H."/>
            <person name="Kato H."/>
            <person name="Tsuji K."/>
            <person name="Harada K."/>
        </authorList>
    </citation>
    <scope>NUCLEOTIDE SEQUENCE [LARGE SCALE GENOMIC DNA]</scope>
    <source>
        <strain evidence="1 3">B9</strain>
    </source>
</reference>
<name>A0AAD1D7Z7_SPHMI</name>
<dbReference type="Proteomes" id="UP000276029">
    <property type="component" value="Unassembled WGS sequence"/>
</dbReference>
<dbReference type="EMBL" id="AP018711">
    <property type="protein sequence ID" value="BBE35239.1"/>
    <property type="molecule type" value="Genomic_DNA"/>
</dbReference>
<dbReference type="Proteomes" id="UP000275727">
    <property type="component" value="Chromosome"/>
</dbReference>
<evidence type="ECO:0000313" key="2">
    <source>
        <dbReference type="EMBL" id="RKS92218.1"/>
    </source>
</evidence>
<evidence type="ECO:0000313" key="1">
    <source>
        <dbReference type="EMBL" id="BBE35239.1"/>
    </source>
</evidence>
<dbReference type="Gene3D" id="2.160.10.10">
    <property type="entry name" value="Hexapeptide repeat proteins"/>
    <property type="match status" value="1"/>
</dbReference>
<dbReference type="EMBL" id="RBWX01000007">
    <property type="protein sequence ID" value="RKS92218.1"/>
    <property type="molecule type" value="Genomic_DNA"/>
</dbReference>
<organism evidence="1 3">
    <name type="scientific">Sphingosinicella microcystinivorans</name>
    <dbReference type="NCBI Taxonomy" id="335406"/>
    <lineage>
        <taxon>Bacteria</taxon>
        <taxon>Pseudomonadati</taxon>
        <taxon>Pseudomonadota</taxon>
        <taxon>Alphaproteobacteria</taxon>
        <taxon>Sphingomonadales</taxon>
        <taxon>Sphingosinicellaceae</taxon>
        <taxon>Sphingosinicella</taxon>
    </lineage>
</organism>
<dbReference type="CDD" id="cd04645">
    <property type="entry name" value="LbH_gamma_CA_like"/>
    <property type="match status" value="1"/>
</dbReference>
<dbReference type="InterPro" id="IPR047324">
    <property type="entry name" value="LbH_gamma_CA-like"/>
</dbReference>
<reference evidence="2 4" key="2">
    <citation type="submission" date="2018-10" db="EMBL/GenBank/DDBJ databases">
        <title>Genomic Encyclopedia of Type Strains, Phase IV (KMG-IV): sequencing the most valuable type-strain genomes for metagenomic binning, comparative biology and taxonomic classification.</title>
        <authorList>
            <person name="Goeker M."/>
        </authorList>
    </citation>
    <scope>NUCLEOTIDE SEQUENCE [LARGE SCALE GENOMIC DNA]</scope>
    <source>
        <strain evidence="2 4">DSM 19791</strain>
    </source>
</reference>
<dbReference type="InterPro" id="IPR001451">
    <property type="entry name" value="Hexapep"/>
</dbReference>
<proteinExistence type="predicted"/>
<dbReference type="InterPro" id="IPR050484">
    <property type="entry name" value="Transf_Hexapept/Carb_Anhydrase"/>
</dbReference>
<dbReference type="PANTHER" id="PTHR13061">
    <property type="entry name" value="DYNACTIN SUBUNIT P25"/>
    <property type="match status" value="1"/>
</dbReference>
<accession>A0AAD1D7Z7</accession>
<dbReference type="KEGG" id="smic:SmB9_28970"/>